<dbReference type="InterPro" id="IPR027539">
    <property type="entry name" value="Mdm10"/>
</dbReference>
<keyword evidence="1 6" id="KW-1134">Transmembrane beta strand</keyword>
<dbReference type="AlphaFoldDB" id="A0A9P6U0U0"/>
<evidence type="ECO:0000256" key="5">
    <source>
        <dbReference type="ARBA" id="ARBA00023136"/>
    </source>
</evidence>
<keyword evidence="4 6" id="KW-0496">Mitochondrion</keyword>
<dbReference type="GO" id="GO:0045040">
    <property type="term" value="P:protein insertion into mitochondrial outer membrane"/>
    <property type="evidence" value="ECO:0007669"/>
    <property type="project" value="UniProtKB-UniRule"/>
</dbReference>
<keyword evidence="9" id="KW-1185">Reference proteome</keyword>
<dbReference type="GO" id="GO:1990456">
    <property type="term" value="P:mitochondrion-endoplasmic reticulum membrane tethering"/>
    <property type="evidence" value="ECO:0007669"/>
    <property type="project" value="UniProtKB-UniRule"/>
</dbReference>
<comment type="domain">
    <text evidence="6">Lacks alpha-helical transmembrane segments, suggesting that it resides in the membrane via beta-sheet conformations similar to those predicted for other outer membrane proteins and porin.</text>
</comment>
<evidence type="ECO:0000256" key="1">
    <source>
        <dbReference type="ARBA" id="ARBA00022452"/>
    </source>
</evidence>
<dbReference type="GO" id="GO:0032865">
    <property type="term" value="C:ERMES complex"/>
    <property type="evidence" value="ECO:0007669"/>
    <property type="project" value="UniProtKB-UniRule"/>
</dbReference>
<dbReference type="HAMAP" id="MF_03102">
    <property type="entry name" value="Mdm10"/>
    <property type="match status" value="1"/>
</dbReference>
<comment type="caution">
    <text evidence="8">The sequence shown here is derived from an EMBL/GenBank/DDBJ whole genome shotgun (WGS) entry which is preliminary data.</text>
</comment>
<comment type="subcellular location">
    <subcellularLocation>
        <location evidence="6">Mitochondrion outer membrane</location>
        <topology evidence="6">Multi-pass membrane protein</topology>
    </subcellularLocation>
    <text evidence="6">The ERMES/MDM complex localizes to a few discrete foci (around 10 per single cell), that represent mitochondria-endoplasmic reticulum junctions. These foci are often found next to mtDNA nucleoids.</text>
</comment>
<evidence type="ECO:0000256" key="7">
    <source>
        <dbReference type="SAM" id="MobiDB-lite"/>
    </source>
</evidence>
<keyword evidence="2 6" id="KW-0812">Transmembrane</keyword>
<sequence length="675" mass="74146">MIKKSSPSAVSILASYNSMYDFMEYCLRRYYRASGWNEDNQYSHLCGTSRALLDFQVPKGLSLRLSKLPSSVFKTTSTMNALPILDGSIGYLFTSRPLPIDDSASVRFRHMVDRFRIICLDHGIREADQWSEIGPDGKRRKDYLLSGRLNLANARLEALYSRRVSKHRQYVISGVSDPASKAASYISAQYQYDKGKYCAEVSFTTDDGLIGVRGLYNFGQDFDYSYQTMHAERRHRALDLQAGLDQQQRALAEVMGMNDEERKQLKQASLDSKDGDDENEREEVGNVAQDNTRSQQRPSKPDEEGHHRRDQDLVPRLKESARMMMVDSALGSSAALDDDVDLLEEVVEEAETRLQRQRPSSLQFQHGPGQGRAGQLRDGTADEQQAPEDEWAEDSDDRSRGYWSAGAEVYYSATEKLGGVSMGLRYRSLPPLTASSASADGHPYPTSTGPEHHQHYIPVTLTQTLNPIMGHVSSSYAAQVNPDLGLCSRFDFNLYSYDSELTVGLEWWLREKRGFVAPSSSAISSTSSSSSSSSSSAIADANDASLVKTLEERHEEQRQLELLEAEAAVQSRHPHVLAPVIGVLKARLGVQSGLAILWEGRFNKLLFSFGVVADMSSVGLSAPYAVAGARRAPGLSSASTAAAAVAAASAGLGAGGRPSGGVNVRSIGLEIQYFS</sequence>
<feature type="compositionally biased region" description="Polar residues" evidence="7">
    <location>
        <begin position="288"/>
        <end position="298"/>
    </location>
</feature>
<comment type="subunit">
    <text evidence="6">Component of the ER-mitochondria encounter structure (ERMES) or MDM complex, composed of MMM1, MDM10, MDM12 and MDM34. Associates with the mitochondrial outer membrane sorting assembly machinery SAM(core) complex.</text>
</comment>
<evidence type="ECO:0000313" key="8">
    <source>
        <dbReference type="EMBL" id="KAG0254361.1"/>
    </source>
</evidence>
<protein>
    <recommendedName>
        <fullName evidence="6">Mitochondrial distribution and morphology protein 10</fullName>
    </recommendedName>
    <alternativeName>
        <fullName evidence="6">Mitochondrial inheritance component MDM10</fullName>
    </alternativeName>
</protein>
<evidence type="ECO:0000256" key="6">
    <source>
        <dbReference type="HAMAP-Rule" id="MF_03102"/>
    </source>
</evidence>
<dbReference type="PANTHER" id="PTHR28035:SF1">
    <property type="entry name" value="MITOCHONDRIAL DISTRIBUTION AND MORPHOLOGY PROTEIN 10"/>
    <property type="match status" value="1"/>
</dbReference>
<evidence type="ECO:0000313" key="9">
    <source>
        <dbReference type="Proteomes" id="UP000807716"/>
    </source>
</evidence>
<dbReference type="Pfam" id="PF12519">
    <property type="entry name" value="MDM10"/>
    <property type="match status" value="1"/>
</dbReference>
<comment type="function">
    <text evidence="6">Component of the ERMES/MDM complex, which serves as a molecular tether to connect the endoplasmic reticulum and mitochondria. Components of this complex are involved in the control of mitochondrial shape and protein biogenesis and may function in phospholipid exchange. MDM10 is involved in the late assembly steps of the general translocase of the mitochondrial outer membrane (TOM complex). Functions in the TOM40-specific route of the assembly of outer membrane beta-barrel proteins, including the association of TOM40 with the receptor TOM22 and small TOM proteins. Can associate with the SAM(core) complex as well as the MDM12-MMM1 complex, both involved in late steps of the major beta-barrel assembly pathway, that is responsible for biogenesis of all outer membrane beta-barrel proteins. May act as a switch that shuttles between both complexes and channels precursor proteins into the TOM40-specific pathway. Plays a role in mitochondrial morphology and in the inheritance of mitochondria.</text>
</comment>
<comment type="similarity">
    <text evidence="6">Belongs to the MDM10 family.</text>
</comment>
<evidence type="ECO:0000256" key="2">
    <source>
        <dbReference type="ARBA" id="ARBA00022692"/>
    </source>
</evidence>
<dbReference type="PANTHER" id="PTHR28035">
    <property type="entry name" value="MITOCHONDRIAL DISTRIBUTION AND MORPHOLOGY PROTEIN 10"/>
    <property type="match status" value="1"/>
</dbReference>
<dbReference type="GO" id="GO:0015914">
    <property type="term" value="P:phospholipid transport"/>
    <property type="evidence" value="ECO:0007669"/>
    <property type="project" value="TreeGrafter"/>
</dbReference>
<name>A0A9P6U0U0_9FUNG</name>
<dbReference type="GO" id="GO:0001401">
    <property type="term" value="C:SAM complex"/>
    <property type="evidence" value="ECO:0007669"/>
    <property type="project" value="TreeGrafter"/>
</dbReference>
<dbReference type="GO" id="GO:0070096">
    <property type="term" value="P:mitochondrial outer membrane translocase complex assembly"/>
    <property type="evidence" value="ECO:0007669"/>
    <property type="project" value="UniProtKB-UniRule"/>
</dbReference>
<reference evidence="8" key="1">
    <citation type="journal article" date="2020" name="Fungal Divers.">
        <title>Resolving the Mortierellaceae phylogeny through synthesis of multi-gene phylogenetics and phylogenomics.</title>
        <authorList>
            <person name="Vandepol N."/>
            <person name="Liber J."/>
            <person name="Desiro A."/>
            <person name="Na H."/>
            <person name="Kennedy M."/>
            <person name="Barry K."/>
            <person name="Grigoriev I.V."/>
            <person name="Miller A.N."/>
            <person name="O'Donnell K."/>
            <person name="Stajich J.E."/>
            <person name="Bonito G."/>
        </authorList>
    </citation>
    <scope>NUCLEOTIDE SEQUENCE</scope>
    <source>
        <strain evidence="8">BC1065</strain>
    </source>
</reference>
<dbReference type="GO" id="GO:0051654">
    <property type="term" value="P:establishment of mitochondrion localization"/>
    <property type="evidence" value="ECO:0007669"/>
    <property type="project" value="TreeGrafter"/>
</dbReference>
<evidence type="ECO:0000256" key="3">
    <source>
        <dbReference type="ARBA" id="ARBA00022787"/>
    </source>
</evidence>
<dbReference type="EMBL" id="JAAAJB010000521">
    <property type="protein sequence ID" value="KAG0254361.1"/>
    <property type="molecule type" value="Genomic_DNA"/>
</dbReference>
<organism evidence="8 9">
    <name type="scientific">Actinomortierella ambigua</name>
    <dbReference type="NCBI Taxonomy" id="1343610"/>
    <lineage>
        <taxon>Eukaryota</taxon>
        <taxon>Fungi</taxon>
        <taxon>Fungi incertae sedis</taxon>
        <taxon>Mucoromycota</taxon>
        <taxon>Mortierellomycotina</taxon>
        <taxon>Mortierellomycetes</taxon>
        <taxon>Mortierellales</taxon>
        <taxon>Mortierellaceae</taxon>
        <taxon>Actinomortierella</taxon>
    </lineage>
</organism>
<feature type="compositionally biased region" description="Basic and acidic residues" evidence="7">
    <location>
        <begin position="299"/>
        <end position="314"/>
    </location>
</feature>
<evidence type="ECO:0000256" key="4">
    <source>
        <dbReference type="ARBA" id="ARBA00023128"/>
    </source>
</evidence>
<keyword evidence="5 6" id="KW-0472">Membrane</keyword>
<dbReference type="OrthoDB" id="2103793at2759"/>
<feature type="region of interest" description="Disordered" evidence="7">
    <location>
        <begin position="351"/>
        <end position="399"/>
    </location>
</feature>
<keyword evidence="3 6" id="KW-1000">Mitochondrion outer membrane</keyword>
<gene>
    <name evidence="6 8" type="primary">MDM10</name>
    <name evidence="8" type="ORF">DFQ27_006902</name>
</gene>
<feature type="compositionally biased region" description="Acidic residues" evidence="7">
    <location>
        <begin position="385"/>
        <end position="396"/>
    </location>
</feature>
<dbReference type="Proteomes" id="UP000807716">
    <property type="component" value="Unassembled WGS sequence"/>
</dbReference>
<feature type="region of interest" description="Disordered" evidence="7">
    <location>
        <begin position="260"/>
        <end position="314"/>
    </location>
</feature>
<proteinExistence type="inferred from homology"/>
<accession>A0A9P6U0U0</accession>